<dbReference type="AlphaFoldDB" id="A0AAE9ISC1"/>
<evidence type="ECO:0000256" key="1">
    <source>
        <dbReference type="SAM" id="SignalP"/>
    </source>
</evidence>
<accession>A0AAE9ISC1</accession>
<organism evidence="2 4">
    <name type="scientific">Caenorhabditis briggsae</name>
    <dbReference type="NCBI Taxonomy" id="6238"/>
    <lineage>
        <taxon>Eukaryota</taxon>
        <taxon>Metazoa</taxon>
        <taxon>Ecdysozoa</taxon>
        <taxon>Nematoda</taxon>
        <taxon>Chromadorea</taxon>
        <taxon>Rhabditida</taxon>
        <taxon>Rhabditina</taxon>
        <taxon>Rhabditomorpha</taxon>
        <taxon>Rhabditoidea</taxon>
        <taxon>Rhabditidae</taxon>
        <taxon>Peloderinae</taxon>
        <taxon>Caenorhabditis</taxon>
    </lineage>
</organism>
<feature type="signal peptide" evidence="1">
    <location>
        <begin position="1"/>
        <end position="16"/>
    </location>
</feature>
<evidence type="ECO:0000313" key="4">
    <source>
        <dbReference type="Proteomes" id="UP000827892"/>
    </source>
</evidence>
<evidence type="ECO:0000313" key="3">
    <source>
        <dbReference type="EMBL" id="UMM26114.1"/>
    </source>
</evidence>
<keyword evidence="1" id="KW-0732">Signal</keyword>
<keyword evidence="5" id="KW-1185">Reference proteome</keyword>
<sequence>MKVFIVSFVILTVALATEFDVSGSISCDSKKKWCYTVELLESDYLDNDYMNHSTKCVEPGTESYQESYHINGTQKDDGLWDYYFEIFVDFSHNCTGIQESFYHEVAIVPITEKSFEKNGLDFDFNKNLPIESKKEGSE</sequence>
<name>A0AAE9ISC1_CAEBR</name>
<protein>
    <submittedName>
        <fullName evidence="2">Uncharacterized protein</fullName>
    </submittedName>
</protein>
<dbReference type="EMBL" id="CP090893">
    <property type="protein sequence ID" value="ULU03495.1"/>
    <property type="molecule type" value="Genomic_DNA"/>
</dbReference>
<proteinExistence type="predicted"/>
<feature type="chain" id="PRO_5044707358" evidence="1">
    <location>
        <begin position="17"/>
        <end position="138"/>
    </location>
</feature>
<dbReference type="Proteomes" id="UP000827892">
    <property type="component" value="Chromosome III"/>
</dbReference>
<dbReference type="PANTHER" id="PTHR21479">
    <property type="match status" value="1"/>
</dbReference>
<evidence type="ECO:0000313" key="5">
    <source>
        <dbReference type="Proteomes" id="UP000829354"/>
    </source>
</evidence>
<reference evidence="3 5" key="1">
    <citation type="submission" date="2022-04" db="EMBL/GenBank/DDBJ databases">
        <title>Chromosome-level reference genomes for two strains of Caenorhabditis briggsae: an improved platform for comparative genomics.</title>
        <authorList>
            <person name="Stevens L."/>
            <person name="Andersen E."/>
        </authorList>
    </citation>
    <scope>NUCLEOTIDE SEQUENCE [LARGE SCALE GENOMIC DNA]</scope>
    <source>
        <strain evidence="3">VX34</strain>
        <tissue evidence="3">Whole-organism</tissue>
    </source>
</reference>
<dbReference type="Pfam" id="PF05912">
    <property type="entry name" value="DUF870"/>
    <property type="match status" value="1"/>
</dbReference>
<evidence type="ECO:0000313" key="2">
    <source>
        <dbReference type="EMBL" id="ULU03495.1"/>
    </source>
</evidence>
<gene>
    <name evidence="2" type="ORF">L3Y34_002800</name>
    <name evidence="3" type="ORF">L5515_005640</name>
</gene>
<dbReference type="InterPro" id="IPR008588">
    <property type="entry name" value="DUF870_CAE_spp"/>
</dbReference>
<reference evidence="2 4" key="2">
    <citation type="submission" date="2022-05" db="EMBL/GenBank/DDBJ databases">
        <title>Chromosome-level reference genomes for two strains of Caenorhabditis briggsae: an improved platform for comparative genomics.</title>
        <authorList>
            <person name="Stevens L."/>
            <person name="Andersen E.C."/>
        </authorList>
    </citation>
    <scope>NUCLEOTIDE SEQUENCE [LARGE SCALE GENOMIC DNA]</scope>
    <source>
        <strain evidence="2">QX1410_ONT</strain>
        <tissue evidence="2">Whole-organism</tissue>
    </source>
</reference>
<dbReference type="EMBL" id="CP092622">
    <property type="protein sequence ID" value="UMM26114.1"/>
    <property type="molecule type" value="Genomic_DNA"/>
</dbReference>
<dbReference type="PANTHER" id="PTHR21479:SF28">
    <property type="entry name" value="PROTEIN CBG24148"/>
    <property type="match status" value="1"/>
</dbReference>
<dbReference type="Proteomes" id="UP000829354">
    <property type="component" value="Chromosome III"/>
</dbReference>